<dbReference type="Pfam" id="PF00027">
    <property type="entry name" value="cNMP_binding"/>
    <property type="match status" value="1"/>
</dbReference>
<comment type="caution">
    <text evidence="2">The sequence shown here is derived from an EMBL/GenBank/DDBJ whole genome shotgun (WGS) entry which is preliminary data.</text>
</comment>
<evidence type="ECO:0000313" key="3">
    <source>
        <dbReference type="Proteomes" id="UP000785679"/>
    </source>
</evidence>
<dbReference type="OrthoDB" id="417078at2759"/>
<proteinExistence type="predicted"/>
<feature type="domain" description="Cyclic nucleotide-binding" evidence="1">
    <location>
        <begin position="206"/>
        <end position="286"/>
    </location>
</feature>
<dbReference type="Gene3D" id="2.60.120.10">
    <property type="entry name" value="Jelly Rolls"/>
    <property type="match status" value="3"/>
</dbReference>
<dbReference type="SUPFAM" id="SSF51206">
    <property type="entry name" value="cAMP-binding domain-like"/>
    <property type="match status" value="2"/>
</dbReference>
<reference evidence="2" key="1">
    <citation type="submission" date="2019-06" db="EMBL/GenBank/DDBJ databases">
        <authorList>
            <person name="Zheng W."/>
        </authorList>
    </citation>
    <scope>NUCLEOTIDE SEQUENCE</scope>
    <source>
        <strain evidence="2">QDHG01</strain>
    </source>
</reference>
<accession>A0A8J8P155</accession>
<evidence type="ECO:0000259" key="1">
    <source>
        <dbReference type="PROSITE" id="PS50042"/>
    </source>
</evidence>
<name>A0A8J8P155_HALGN</name>
<dbReference type="Proteomes" id="UP000785679">
    <property type="component" value="Unassembled WGS sequence"/>
</dbReference>
<sequence>MVRVLKKPFERRSQRDLDKIAPLLKNITFFKENKVKEKDLTDIAKRLRHQVHPLGHEVIKHGDFGELFYLVLSGKVSVNVPIVGQQRQPNQQLISEISLKANRDSADEPQIEKAQFEVKVQQSHLSKTPGHRRQIGKMTIKQKASFMSGQSPSKDAQKPSTIAMIAGSSESVESKEGTTPIMRINQSRYESQRTSQGVAQVNSSHDEQYSTFEGTADQSPQMREVAILGPGKSFGELALVRKKPRAATVTCVEETHFATLDKHDFEICLAKIERKRLNQMLKFMQQIPCFSCWTHTSILKFSYYLKKEKFNRNQIIYKHGDPAVKIYIIKKGEFQLVRRLRRQMSTNRQKLQSKVFGPKEFNPLEFQKCGGSRNESMQLNLTGSLERDDKKAIENMPMMKNFLIFSSGSLMGEEDCISQDRTYTSTALCTSLTGSAYSILVQDFLTLKSSDASWRNIISKSLWKEHTKISTPALTRLSEEQRARNDSLSKKPITYDISEAQFQGLHRAMEEMEGKKREYQYKDRYGCVRTDRSRYQGMAEQDIQGSTQQIKSIYSTQKDMNKMNTGRLSLPGNKYGSVNRYAMKGTLTTSGAMNLSRNNQGLIQYNTQLSKTDQTRYGIQPYKSCYGLTATSALTLKSSYQNNSALEQTKMSTDEKAIPICSSSISPERKFSLHGKDNKNTSEVVLSIPQQTQRRQRLLSIMHQASLFKDTSIQRQHLRRRPLNLSEQFQLHDSQESQESSWDKRQLQDQRGSKIRIIDLIKVQNPQYSQLQKQSFMRKTSNYSSATSRIRGAESLMRSSNGQLEPKMLRIGDVSMK</sequence>
<dbReference type="InterPro" id="IPR018488">
    <property type="entry name" value="cNMP-bd_CS"/>
</dbReference>
<dbReference type="AlphaFoldDB" id="A0A8J8P155"/>
<keyword evidence="3" id="KW-1185">Reference proteome</keyword>
<feature type="domain" description="Cyclic nucleotide-binding" evidence="1">
    <location>
        <begin position="35"/>
        <end position="78"/>
    </location>
</feature>
<evidence type="ECO:0000313" key="2">
    <source>
        <dbReference type="EMBL" id="TNV83980.1"/>
    </source>
</evidence>
<dbReference type="InterPro" id="IPR000595">
    <property type="entry name" value="cNMP-bd_dom"/>
</dbReference>
<dbReference type="PANTHER" id="PTHR23011">
    <property type="entry name" value="CYCLIC NUCLEOTIDE-BINDING DOMAIN CONTAINING PROTEIN"/>
    <property type="match status" value="1"/>
</dbReference>
<dbReference type="PRINTS" id="PR00103">
    <property type="entry name" value="CAMPKINASE"/>
</dbReference>
<dbReference type="InterPro" id="IPR014710">
    <property type="entry name" value="RmlC-like_jellyroll"/>
</dbReference>
<dbReference type="EMBL" id="RRYP01003252">
    <property type="protein sequence ID" value="TNV83980.1"/>
    <property type="molecule type" value="Genomic_DNA"/>
</dbReference>
<dbReference type="CDD" id="cd00038">
    <property type="entry name" value="CAP_ED"/>
    <property type="match status" value="1"/>
</dbReference>
<dbReference type="InterPro" id="IPR018490">
    <property type="entry name" value="cNMP-bd_dom_sf"/>
</dbReference>
<dbReference type="PANTHER" id="PTHR23011:SF28">
    <property type="entry name" value="CYCLIC NUCLEOTIDE-BINDING DOMAIN CONTAINING PROTEIN"/>
    <property type="match status" value="1"/>
</dbReference>
<organism evidence="2 3">
    <name type="scientific">Halteria grandinella</name>
    <dbReference type="NCBI Taxonomy" id="5974"/>
    <lineage>
        <taxon>Eukaryota</taxon>
        <taxon>Sar</taxon>
        <taxon>Alveolata</taxon>
        <taxon>Ciliophora</taxon>
        <taxon>Intramacronucleata</taxon>
        <taxon>Spirotrichea</taxon>
        <taxon>Stichotrichia</taxon>
        <taxon>Sporadotrichida</taxon>
        <taxon>Halteriidae</taxon>
        <taxon>Halteria</taxon>
    </lineage>
</organism>
<gene>
    <name evidence="2" type="ORF">FGO68_gene11952</name>
</gene>
<feature type="domain" description="Cyclic nucleotide-binding" evidence="1">
    <location>
        <begin position="305"/>
        <end position="357"/>
    </location>
</feature>
<dbReference type="PROSITE" id="PS50042">
    <property type="entry name" value="CNMP_BINDING_3"/>
    <property type="match status" value="3"/>
</dbReference>
<dbReference type="PROSITE" id="PS00889">
    <property type="entry name" value="CNMP_BINDING_2"/>
    <property type="match status" value="1"/>
</dbReference>
<protein>
    <recommendedName>
        <fullName evidence="1">Cyclic nucleotide-binding domain-containing protein</fullName>
    </recommendedName>
</protein>